<proteinExistence type="predicted"/>
<organism evidence="2 3">
    <name type="scientific">Pleurotus ostreatus (strain PC15)</name>
    <name type="common">Oyster mushroom</name>
    <dbReference type="NCBI Taxonomy" id="1137138"/>
    <lineage>
        <taxon>Eukaryota</taxon>
        <taxon>Fungi</taxon>
        <taxon>Dikarya</taxon>
        <taxon>Basidiomycota</taxon>
        <taxon>Agaricomycotina</taxon>
        <taxon>Agaricomycetes</taxon>
        <taxon>Agaricomycetidae</taxon>
        <taxon>Agaricales</taxon>
        <taxon>Pleurotineae</taxon>
        <taxon>Pleurotaceae</taxon>
        <taxon>Pleurotus</taxon>
    </lineage>
</organism>
<dbReference type="InParanoid" id="A0A067NNB1"/>
<feature type="transmembrane region" description="Helical" evidence="1">
    <location>
        <begin position="213"/>
        <end position="232"/>
    </location>
</feature>
<protein>
    <recommendedName>
        <fullName evidence="4">Integral membrane protein</fullName>
    </recommendedName>
</protein>
<name>A0A067NNB1_PLEO1</name>
<feature type="transmembrane region" description="Helical" evidence="1">
    <location>
        <begin position="294"/>
        <end position="313"/>
    </location>
</feature>
<feature type="transmembrane region" description="Helical" evidence="1">
    <location>
        <begin position="135"/>
        <end position="155"/>
    </location>
</feature>
<keyword evidence="1" id="KW-0812">Transmembrane</keyword>
<dbReference type="EMBL" id="KL198008">
    <property type="protein sequence ID" value="KDQ28490.1"/>
    <property type="molecule type" value="Genomic_DNA"/>
</dbReference>
<keyword evidence="1" id="KW-0472">Membrane</keyword>
<feature type="transmembrane region" description="Helical" evidence="1">
    <location>
        <begin position="325"/>
        <end position="343"/>
    </location>
</feature>
<sequence length="360" mass="40541">MDSLSSTTNVLARWHHPLHPSIHKHSSGNALPKSVRSFIHPTHAVFHSPDHGKLNWTSRSHRKNRYTAHTPASKKSRHARRFWHGIGHMSRLEYWNISWWIAILFTVGSIVWVVNGFFVFLPFADPAVGEFPNAAGWTAFVGASIFEIGALFGVWEAWNRDDAANFGWSIERTLTTGLRHSPPSSDDSLNPNPKLPKRQWKWFTTDRKYWHELGFLAAFVQFWAATIFWISGYTSIPTIQNKIQANTGLLDGVFFTPQVVGGSGFIIASVLLMLETQKRWYAPSISSLGWQVAFWNFVGAIGFTLCGALGYAAEVNSGAEYQSNLSTFWGGWAFLMGSVFQWYESVNSVTTDGKSYSEKS</sequence>
<feature type="transmembrane region" description="Helical" evidence="1">
    <location>
        <begin position="252"/>
        <end position="274"/>
    </location>
</feature>
<dbReference type="AlphaFoldDB" id="A0A067NNB1"/>
<dbReference type="HOGENOM" id="CLU_027441_1_0_1"/>
<feature type="transmembrane region" description="Helical" evidence="1">
    <location>
        <begin position="99"/>
        <end position="123"/>
    </location>
</feature>
<dbReference type="STRING" id="1137138.A0A067NNB1"/>
<gene>
    <name evidence="2" type="ORF">PLEOSDRAFT_1041243</name>
</gene>
<dbReference type="VEuPathDB" id="FungiDB:PLEOSDRAFT_1041243"/>
<dbReference type="Proteomes" id="UP000027073">
    <property type="component" value="Unassembled WGS sequence"/>
</dbReference>
<evidence type="ECO:0000256" key="1">
    <source>
        <dbReference type="SAM" id="Phobius"/>
    </source>
</evidence>
<evidence type="ECO:0000313" key="2">
    <source>
        <dbReference type="EMBL" id="KDQ28490.1"/>
    </source>
</evidence>
<evidence type="ECO:0008006" key="4">
    <source>
        <dbReference type="Google" id="ProtNLM"/>
    </source>
</evidence>
<keyword evidence="1" id="KW-1133">Transmembrane helix</keyword>
<reference evidence="3" key="1">
    <citation type="journal article" date="2014" name="Proc. Natl. Acad. Sci. U.S.A.">
        <title>Extensive sampling of basidiomycete genomes demonstrates inadequacy of the white-rot/brown-rot paradigm for wood decay fungi.</title>
        <authorList>
            <person name="Riley R."/>
            <person name="Salamov A.A."/>
            <person name="Brown D.W."/>
            <person name="Nagy L.G."/>
            <person name="Floudas D."/>
            <person name="Held B.W."/>
            <person name="Levasseur A."/>
            <person name="Lombard V."/>
            <person name="Morin E."/>
            <person name="Otillar R."/>
            <person name="Lindquist E.A."/>
            <person name="Sun H."/>
            <person name="LaButti K.M."/>
            <person name="Schmutz J."/>
            <person name="Jabbour D."/>
            <person name="Luo H."/>
            <person name="Baker S.E."/>
            <person name="Pisabarro A.G."/>
            <person name="Walton J.D."/>
            <person name="Blanchette R.A."/>
            <person name="Henrissat B."/>
            <person name="Martin F."/>
            <person name="Cullen D."/>
            <person name="Hibbett D.S."/>
            <person name="Grigoriev I.V."/>
        </authorList>
    </citation>
    <scope>NUCLEOTIDE SEQUENCE [LARGE SCALE GENOMIC DNA]</scope>
    <source>
        <strain evidence="3">PC15</strain>
    </source>
</reference>
<accession>A0A067NNB1</accession>
<dbReference type="OrthoDB" id="2603at2759"/>
<evidence type="ECO:0000313" key="3">
    <source>
        <dbReference type="Proteomes" id="UP000027073"/>
    </source>
</evidence>